<keyword evidence="1" id="KW-1133">Transmembrane helix</keyword>
<reference evidence="2 3" key="1">
    <citation type="journal article" date="2018" name="Genet. Mol. Biol.">
        <title>The genome sequence of Dyella jiangningensis FCAV SCS01 from a lignocellulose-decomposing microbial consortium metagenome reveals potential for biotechnological applications.</title>
        <authorList>
            <person name="Desiderato J.G."/>
            <person name="Alvarenga D.O."/>
            <person name="Constancio M.T.L."/>
            <person name="Alves L.M.C."/>
            <person name="Varani A.M."/>
        </authorList>
    </citation>
    <scope>NUCLEOTIDE SEQUENCE [LARGE SCALE GENOMIC DNA]</scope>
    <source>
        <strain evidence="2 3">FCAV SCS01</strain>
    </source>
</reference>
<comment type="caution">
    <text evidence="2">The sequence shown here is derived from an EMBL/GenBank/DDBJ whole genome shotgun (WGS) entry which is preliminary data.</text>
</comment>
<organism evidence="2 3">
    <name type="scientific">Dyella jiangningensis</name>
    <dbReference type="NCBI Taxonomy" id="1379159"/>
    <lineage>
        <taxon>Bacteria</taxon>
        <taxon>Pseudomonadati</taxon>
        <taxon>Pseudomonadota</taxon>
        <taxon>Gammaproteobacteria</taxon>
        <taxon>Lysobacterales</taxon>
        <taxon>Rhodanobacteraceae</taxon>
        <taxon>Dyella</taxon>
    </lineage>
</organism>
<keyword evidence="1" id="KW-0472">Membrane</keyword>
<feature type="transmembrane region" description="Helical" evidence="1">
    <location>
        <begin position="93"/>
        <end position="112"/>
    </location>
</feature>
<dbReference type="OrthoDB" id="5698243at2"/>
<dbReference type="AlphaFoldDB" id="A0A328PBU1"/>
<proteinExistence type="predicted"/>
<feature type="transmembrane region" description="Helical" evidence="1">
    <location>
        <begin position="192"/>
        <end position="212"/>
    </location>
</feature>
<name>A0A328PBU1_9GAMM</name>
<keyword evidence="1" id="KW-0812">Transmembrane</keyword>
<dbReference type="Proteomes" id="UP000248926">
    <property type="component" value="Unassembled WGS sequence"/>
</dbReference>
<gene>
    <name evidence="2" type="ORF">CA260_07920</name>
</gene>
<dbReference type="EMBL" id="NFZS01000001">
    <property type="protein sequence ID" value="RAO77775.1"/>
    <property type="molecule type" value="Genomic_DNA"/>
</dbReference>
<sequence length="420" mass="46085">MPRIATVSADTPFSERFTTGLSYPLRGGGLATCVVLAFAHYLAILPSYIGVFAAFALWGATWRYAATCLLHTANGFADPPDIGIDENPAAGNGLTAIHLFAVALCFVSSVFYPPAMWPLVLLFALTLPAIDMSLAFDGSMELAMSPVNWWEVMRRFGWAYLIPVGLNLATGVLIVLASVATAFLPRLISLPLFAFAYTYLIILNLHLMGAMIHQRHESFDIEPEAEKLVREAGYDDDAHLLEQVKAVATTDRRAAIGMLVTRMQGRSAPAPLHQAYRDLLRQEGLREGLLEHGQIWIAMLLANNESRRTLGLVQECMEIEPAFMPDAPEHASTLAELAARSGMTRLALKLGRGYLSHWPRSPDAPRMGLLAARLLGEELDQRAEAVVLLGKLAAAWPDHPLRKDIDTLAQRLQESQPRPA</sequence>
<feature type="transmembrane region" description="Helical" evidence="1">
    <location>
        <begin position="156"/>
        <end position="180"/>
    </location>
</feature>
<accession>A0A328PBU1</accession>
<evidence type="ECO:0000313" key="3">
    <source>
        <dbReference type="Proteomes" id="UP000248926"/>
    </source>
</evidence>
<evidence type="ECO:0000256" key="1">
    <source>
        <dbReference type="SAM" id="Phobius"/>
    </source>
</evidence>
<dbReference type="RefSeq" id="WP_111982199.1">
    <property type="nucleotide sequence ID" value="NZ_NFZS01000001.1"/>
</dbReference>
<feature type="transmembrane region" description="Helical" evidence="1">
    <location>
        <begin position="119"/>
        <end position="136"/>
    </location>
</feature>
<protein>
    <submittedName>
        <fullName evidence="2">Uncharacterized protein</fullName>
    </submittedName>
</protein>
<evidence type="ECO:0000313" key="2">
    <source>
        <dbReference type="EMBL" id="RAO77775.1"/>
    </source>
</evidence>
<keyword evidence="3" id="KW-1185">Reference proteome</keyword>